<evidence type="ECO:0000313" key="2">
    <source>
        <dbReference type="Proteomes" id="UP000008367"/>
    </source>
</evidence>
<sequence>MTLVTFLIIQDNGVTRIS</sequence>
<accession>A0A454CQH8</accession>
<proteinExistence type="predicted"/>
<organism evidence="1 2">
    <name type="scientific">Vibrio harveyi</name>
    <name type="common">Beneckea harveyi</name>
    <dbReference type="NCBI Taxonomy" id="669"/>
    <lineage>
        <taxon>Bacteria</taxon>
        <taxon>Pseudomonadati</taxon>
        <taxon>Pseudomonadota</taxon>
        <taxon>Gammaproteobacteria</taxon>
        <taxon>Vibrionales</taxon>
        <taxon>Vibrionaceae</taxon>
        <taxon>Vibrio</taxon>
    </lineage>
</organism>
<comment type="caution">
    <text evidence="1">The sequence shown here is derived from an EMBL/GenBank/DDBJ whole genome shotgun (WGS) entry which is preliminary data.</text>
</comment>
<dbReference type="Proteomes" id="UP000008367">
    <property type="component" value="Unassembled WGS sequence"/>
</dbReference>
<feature type="non-terminal residue" evidence="1">
    <location>
        <position position="18"/>
    </location>
</feature>
<dbReference type="AlphaFoldDB" id="A0A454CQH8"/>
<name>A0A454CQH8_VIBHA</name>
<reference evidence="1 2" key="1">
    <citation type="submission" date="2012-10" db="EMBL/GenBank/DDBJ databases">
        <title>Genome sequence of Vibrio Cholerae HENC-02.</title>
        <authorList>
            <person name="Eppinger M."/>
            <person name="Hasan N.A."/>
            <person name="Sengamalay N."/>
            <person name="Hine E."/>
            <person name="Su Q."/>
            <person name="Daugherty S.C."/>
            <person name="Young S."/>
            <person name="Sadzewicz L."/>
            <person name="Tallon L."/>
            <person name="Cebula T.A."/>
            <person name="Ravel J."/>
            <person name="Colwell R.R."/>
        </authorList>
    </citation>
    <scope>NUCLEOTIDE SEQUENCE [LARGE SCALE GENOMIC DNA]</scope>
    <source>
        <strain evidence="1 2">HENC-02</strain>
    </source>
</reference>
<evidence type="ECO:0000313" key="1">
    <source>
        <dbReference type="EMBL" id="EKM28652.1"/>
    </source>
</evidence>
<protein>
    <submittedName>
        <fullName evidence="1">Uncharacterized protein</fullName>
    </submittedName>
</protein>
<dbReference type="EMBL" id="AJSR01002442">
    <property type="protein sequence ID" value="EKM28652.1"/>
    <property type="molecule type" value="Genomic_DNA"/>
</dbReference>
<gene>
    <name evidence="1" type="ORF">VCHENC02_5471A</name>
</gene>